<protein>
    <submittedName>
        <fullName evidence="2">Methylcobalamin:coenzyme M methyltransferase</fullName>
    </submittedName>
</protein>
<keyword evidence="2" id="KW-0808">Transferase</keyword>
<reference evidence="2 3" key="1">
    <citation type="submission" date="2016-01" db="EMBL/GenBank/DDBJ databases">
        <authorList>
            <person name="Brown R."/>
        </authorList>
    </citation>
    <scope>NUCLEOTIDE SEQUENCE [LARGE SCALE GENOMIC DNA]</scope>
    <source>
        <strain evidence="2">Sporomusa sphaeroides DSM 2875</strain>
    </source>
</reference>
<dbReference type="PANTHER" id="PTHR47099:SF1">
    <property type="entry name" value="METHYLCOBAMIDE:COM METHYLTRANSFERASE MTBA"/>
    <property type="match status" value="1"/>
</dbReference>
<evidence type="ECO:0000313" key="3">
    <source>
        <dbReference type="Proteomes" id="UP000245702"/>
    </source>
</evidence>
<accession>A0ABM9W4Q4</accession>
<comment type="caution">
    <text evidence="2">The sequence shown here is derived from an EMBL/GenBank/DDBJ whole genome shotgun (WGS) entry which is preliminary data.</text>
</comment>
<dbReference type="Gene3D" id="3.20.20.210">
    <property type="match status" value="1"/>
</dbReference>
<feature type="domain" description="Uroporphyrinogen decarboxylase (URO-D)" evidence="1">
    <location>
        <begin position="182"/>
        <end position="378"/>
    </location>
</feature>
<dbReference type="InterPro" id="IPR038071">
    <property type="entry name" value="UROD/MetE-like_sf"/>
</dbReference>
<dbReference type="InterPro" id="IPR000257">
    <property type="entry name" value="Uroporphyrinogen_deCOase"/>
</dbReference>
<dbReference type="EMBL" id="FCOW01000007">
    <property type="protein sequence ID" value="CVK19099.1"/>
    <property type="molecule type" value="Genomic_DNA"/>
</dbReference>
<dbReference type="PANTHER" id="PTHR47099">
    <property type="entry name" value="METHYLCOBAMIDE:COM METHYLTRANSFERASE MTBA"/>
    <property type="match status" value="1"/>
</dbReference>
<dbReference type="Proteomes" id="UP000245702">
    <property type="component" value="Unassembled WGS sequence"/>
</dbReference>
<dbReference type="SUPFAM" id="SSF51726">
    <property type="entry name" value="UROD/MetE-like"/>
    <property type="match status" value="1"/>
</dbReference>
<organism evidence="2 3">
    <name type="scientific">Sporomusa sphaeroides DSM 2875</name>
    <dbReference type="NCBI Taxonomy" id="1337886"/>
    <lineage>
        <taxon>Bacteria</taxon>
        <taxon>Bacillati</taxon>
        <taxon>Bacillota</taxon>
        <taxon>Negativicutes</taxon>
        <taxon>Selenomonadales</taxon>
        <taxon>Sporomusaceae</taxon>
        <taxon>Sporomusa</taxon>
    </lineage>
</organism>
<evidence type="ECO:0000259" key="1">
    <source>
        <dbReference type="Pfam" id="PF01208"/>
    </source>
</evidence>
<keyword evidence="3" id="KW-1185">Reference proteome</keyword>
<gene>
    <name evidence="2" type="ORF">SSPH_01745</name>
</gene>
<sequence length="384" mass="44382">MNSRERLQMALNHQEPDRIPLDLGSGHACKFTKYFYKKLLDYFGLKEDNLEIAQKPYQLVYASDKVMDLLGCDVRNARVKYVKEHVSPYVREWEDEKYTYFTNDFGTTYRMPHKQSLYYDLYDTALGKAEDEEDDAKYIWPCPNRLVPGTRKELEDYRTAGFLTTTCQVFGNGFLQTGPLVYGYENWLAMLVAEPERCEAFIDKLYQKKIEWYGYLFDEYDGLLDVTAEADDFGTQRGTFCSPKVLRELIFPYHKKLNEFIKKSQPGIKTTLHTCGSVYEVIGDIIEAGYDCLNPVQIAATNMEPERLKKEFGKVITFWGGGINTQATLPNGTPEQVREETKRNIDLFAPGGGFVFSPVHNIQDDVPIENFIAMWETFQANCKY</sequence>
<dbReference type="Pfam" id="PF01208">
    <property type="entry name" value="URO-D"/>
    <property type="match status" value="1"/>
</dbReference>
<dbReference type="GO" id="GO:0032259">
    <property type="term" value="P:methylation"/>
    <property type="evidence" value="ECO:0007669"/>
    <property type="project" value="UniProtKB-KW"/>
</dbReference>
<dbReference type="GO" id="GO:0008168">
    <property type="term" value="F:methyltransferase activity"/>
    <property type="evidence" value="ECO:0007669"/>
    <property type="project" value="UniProtKB-KW"/>
</dbReference>
<name>A0ABM9W4Q4_9FIRM</name>
<dbReference type="RefSeq" id="WP_075752106.1">
    <property type="nucleotide sequence ID" value="NZ_CP146991.1"/>
</dbReference>
<dbReference type="InterPro" id="IPR052024">
    <property type="entry name" value="Methanogen_methyltrans"/>
</dbReference>
<proteinExistence type="predicted"/>
<keyword evidence="2" id="KW-0489">Methyltransferase</keyword>
<evidence type="ECO:0000313" key="2">
    <source>
        <dbReference type="EMBL" id="CVK19099.1"/>
    </source>
</evidence>